<feature type="transmembrane region" description="Helical" evidence="1">
    <location>
        <begin position="6"/>
        <end position="26"/>
    </location>
</feature>
<keyword evidence="1" id="KW-0472">Membrane</keyword>
<reference evidence="2 3" key="1">
    <citation type="submission" date="2018-07" db="EMBL/GenBank/DDBJ databases">
        <title>Genomic Encyclopedia of Type Strains, Phase III (KMG-III): the genomes of soil and plant-associated and newly described type strains.</title>
        <authorList>
            <person name="Whitman W."/>
        </authorList>
    </citation>
    <scope>NUCLEOTIDE SEQUENCE [LARGE SCALE GENOMIC DNA]</scope>
    <source>
        <strain evidence="2 3">CECT 8236</strain>
    </source>
</reference>
<dbReference type="RefSeq" id="WP_115995631.1">
    <property type="nucleotide sequence ID" value="NZ_QRDY01000030.1"/>
</dbReference>
<sequence length="323" mass="35342">MSRNFGVVNIVAVLFIAALLLGYMNYVNKENNEIERLKLSYAIDYASDAGAMAMLKTSNLDMDYSEGMSFTMDPQLALDTFIDVFCFNYDLQPTAENRALVKDYIPVAAVATNDGYYLASPRLVRNGGGNYPENSANDVDWDLVFGMKTPYSYTYGGTSYALNMGLEDTIALTGSSLTKEAGLPPTATGPMSREDAHAYINNLISTDMANSINDTNKDNPNWKNAFYIPSQLTTFSGVNSIEGPSFLALVQGVTLSTARPIDGFSIAGTKIATARMVAGYTRGDIQYYAYADKVPSSIEIDDLFTSIKEAALNGYFFDALYMR</sequence>
<evidence type="ECO:0000313" key="3">
    <source>
        <dbReference type="Proteomes" id="UP000256869"/>
    </source>
</evidence>
<evidence type="ECO:0000313" key="2">
    <source>
        <dbReference type="EMBL" id="RED52809.1"/>
    </source>
</evidence>
<comment type="caution">
    <text evidence="2">The sequence shown here is derived from an EMBL/GenBank/DDBJ whole genome shotgun (WGS) entry which is preliminary data.</text>
</comment>
<dbReference type="OrthoDB" id="2078945at2"/>
<proteinExistence type="predicted"/>
<dbReference type="EMBL" id="QRDY01000030">
    <property type="protein sequence ID" value="RED52809.1"/>
    <property type="molecule type" value="Genomic_DNA"/>
</dbReference>
<accession>A0A3D9HTN9</accession>
<keyword evidence="3" id="KW-1185">Reference proteome</keyword>
<organism evidence="2 3">
    <name type="scientific">Cohnella lupini</name>
    <dbReference type="NCBI Taxonomy" id="1294267"/>
    <lineage>
        <taxon>Bacteria</taxon>
        <taxon>Bacillati</taxon>
        <taxon>Bacillota</taxon>
        <taxon>Bacilli</taxon>
        <taxon>Bacillales</taxon>
        <taxon>Paenibacillaceae</taxon>
        <taxon>Cohnella</taxon>
    </lineage>
</organism>
<name>A0A3D9HTN9_9BACL</name>
<gene>
    <name evidence="2" type="ORF">DFP95_13013</name>
</gene>
<evidence type="ECO:0000256" key="1">
    <source>
        <dbReference type="SAM" id="Phobius"/>
    </source>
</evidence>
<protein>
    <submittedName>
        <fullName evidence="2">Uncharacterized protein</fullName>
    </submittedName>
</protein>
<keyword evidence="1" id="KW-0812">Transmembrane</keyword>
<dbReference type="Proteomes" id="UP000256869">
    <property type="component" value="Unassembled WGS sequence"/>
</dbReference>
<keyword evidence="1" id="KW-1133">Transmembrane helix</keyword>
<dbReference type="AlphaFoldDB" id="A0A3D9HTN9"/>